<proteinExistence type="predicted"/>
<gene>
    <name evidence="2" type="ORF">MTR67_050890</name>
</gene>
<accession>A0AAF0V2V0</accession>
<feature type="domain" description="Retrovirus-related Pol polyprotein from transposon TNT 1-94-like beta-barrel" evidence="1">
    <location>
        <begin position="32"/>
        <end position="85"/>
    </location>
</feature>
<protein>
    <recommendedName>
        <fullName evidence="1">Retrovirus-related Pol polyprotein from transposon TNT 1-94-like beta-barrel domain-containing protein</fullName>
    </recommendedName>
</protein>
<evidence type="ECO:0000259" key="1">
    <source>
        <dbReference type="Pfam" id="PF22936"/>
    </source>
</evidence>
<sequence>MPCHLKAHCSVFLAKKKNNPGVSRNVHRGEVSVFQADGSAAPVLALGNINFSFDSGGVLILKDVIYAPAVKRNLISVSKVLIDGYDVIFSNNGYVISYNKHFVSAG</sequence>
<evidence type="ECO:0000313" key="2">
    <source>
        <dbReference type="EMBL" id="WMV57505.1"/>
    </source>
</evidence>
<dbReference type="Pfam" id="PF22936">
    <property type="entry name" value="Pol_BBD"/>
    <property type="match status" value="1"/>
</dbReference>
<dbReference type="Proteomes" id="UP001234989">
    <property type="component" value="Chromosome 12"/>
</dbReference>
<reference evidence="2" key="1">
    <citation type="submission" date="2023-08" db="EMBL/GenBank/DDBJ databases">
        <title>A de novo genome assembly of Solanum verrucosum Schlechtendal, a Mexican diploid species geographically isolated from the other diploid A-genome species in potato relatives.</title>
        <authorList>
            <person name="Hosaka K."/>
        </authorList>
    </citation>
    <scope>NUCLEOTIDE SEQUENCE</scope>
    <source>
        <tissue evidence="2">Young leaves</tissue>
    </source>
</reference>
<dbReference type="EMBL" id="CP133623">
    <property type="protein sequence ID" value="WMV57505.1"/>
    <property type="molecule type" value="Genomic_DNA"/>
</dbReference>
<name>A0AAF0V2V0_SOLVR</name>
<evidence type="ECO:0000313" key="3">
    <source>
        <dbReference type="Proteomes" id="UP001234989"/>
    </source>
</evidence>
<dbReference type="InterPro" id="IPR054722">
    <property type="entry name" value="PolX-like_BBD"/>
</dbReference>
<feature type="non-terminal residue" evidence="2">
    <location>
        <position position="106"/>
    </location>
</feature>
<keyword evidence="3" id="KW-1185">Reference proteome</keyword>
<organism evidence="2 3">
    <name type="scientific">Solanum verrucosum</name>
    <dbReference type="NCBI Taxonomy" id="315347"/>
    <lineage>
        <taxon>Eukaryota</taxon>
        <taxon>Viridiplantae</taxon>
        <taxon>Streptophyta</taxon>
        <taxon>Embryophyta</taxon>
        <taxon>Tracheophyta</taxon>
        <taxon>Spermatophyta</taxon>
        <taxon>Magnoliopsida</taxon>
        <taxon>eudicotyledons</taxon>
        <taxon>Gunneridae</taxon>
        <taxon>Pentapetalae</taxon>
        <taxon>asterids</taxon>
        <taxon>lamiids</taxon>
        <taxon>Solanales</taxon>
        <taxon>Solanaceae</taxon>
        <taxon>Solanoideae</taxon>
        <taxon>Solaneae</taxon>
        <taxon>Solanum</taxon>
    </lineage>
</organism>
<dbReference type="AlphaFoldDB" id="A0AAF0V2V0"/>